<organism evidence="3 4">
    <name type="scientific">Kitasatospora nipponensis</name>
    <dbReference type="NCBI Taxonomy" id="258049"/>
    <lineage>
        <taxon>Bacteria</taxon>
        <taxon>Bacillati</taxon>
        <taxon>Actinomycetota</taxon>
        <taxon>Actinomycetes</taxon>
        <taxon>Kitasatosporales</taxon>
        <taxon>Streptomycetaceae</taxon>
        <taxon>Kitasatospora</taxon>
    </lineage>
</organism>
<keyword evidence="4" id="KW-1185">Reference proteome</keyword>
<dbReference type="Pfam" id="PF07591">
    <property type="entry name" value="PT-HINT"/>
    <property type="match status" value="1"/>
</dbReference>
<feature type="compositionally biased region" description="Polar residues" evidence="1">
    <location>
        <begin position="1402"/>
        <end position="1421"/>
    </location>
</feature>
<feature type="compositionally biased region" description="Polar residues" evidence="1">
    <location>
        <begin position="850"/>
        <end position="862"/>
    </location>
</feature>
<dbReference type="SUPFAM" id="SSF51294">
    <property type="entry name" value="Hedgehog/intein (Hint) domain"/>
    <property type="match status" value="1"/>
</dbReference>
<reference evidence="3 4" key="1">
    <citation type="journal article" date="2019" name="Int. J. Syst. Evol. Microbiol.">
        <title>The Global Catalogue of Microorganisms (GCM) 10K type strain sequencing project: providing services to taxonomists for standard genome sequencing and annotation.</title>
        <authorList>
            <consortium name="The Broad Institute Genomics Platform"/>
            <consortium name="The Broad Institute Genome Sequencing Center for Infectious Disease"/>
            <person name="Wu L."/>
            <person name="Ma J."/>
        </authorList>
    </citation>
    <scope>NUCLEOTIDE SEQUENCE [LARGE SCALE GENOMIC DNA]</scope>
    <source>
        <strain evidence="3 4">JCM 13004</strain>
    </source>
</reference>
<dbReference type="CDD" id="cd00081">
    <property type="entry name" value="Hint"/>
    <property type="match status" value="1"/>
</dbReference>
<dbReference type="InterPro" id="IPR031325">
    <property type="entry name" value="RHS_repeat"/>
</dbReference>
<dbReference type="InterPro" id="IPR050708">
    <property type="entry name" value="T6SS_VgrG/RHS"/>
</dbReference>
<dbReference type="EMBL" id="BAAALF010000050">
    <property type="protein sequence ID" value="GAA1239717.1"/>
    <property type="molecule type" value="Genomic_DNA"/>
</dbReference>
<feature type="compositionally biased region" description="Polar residues" evidence="1">
    <location>
        <begin position="78"/>
        <end position="90"/>
    </location>
</feature>
<feature type="region of interest" description="Disordered" evidence="1">
    <location>
        <begin position="34"/>
        <end position="115"/>
    </location>
</feature>
<comment type="caution">
    <text evidence="3">The sequence shown here is derived from an EMBL/GenBank/DDBJ whole genome shotgun (WGS) entry which is preliminary data.</text>
</comment>
<dbReference type="Gene3D" id="2.170.16.10">
    <property type="entry name" value="Hedgehog/Intein (Hint) domain"/>
    <property type="match status" value="1"/>
</dbReference>
<proteinExistence type="predicted"/>
<dbReference type="InterPro" id="IPR036844">
    <property type="entry name" value="Hint_dom_sf"/>
</dbReference>
<dbReference type="PANTHER" id="PTHR32305">
    <property type="match status" value="1"/>
</dbReference>
<dbReference type="NCBIfam" id="TIGR01643">
    <property type="entry name" value="YD_repeat_2x"/>
    <property type="match status" value="4"/>
</dbReference>
<dbReference type="InterPro" id="IPR022385">
    <property type="entry name" value="Rhs_assc_core"/>
</dbReference>
<keyword evidence="2" id="KW-0732">Signal</keyword>
<evidence type="ECO:0000313" key="4">
    <source>
        <dbReference type="Proteomes" id="UP001500037"/>
    </source>
</evidence>
<name>A0ABN1W7Z2_9ACTN</name>
<dbReference type="NCBIfam" id="TIGR03696">
    <property type="entry name" value="Rhs_assc_core"/>
    <property type="match status" value="1"/>
</dbReference>
<dbReference type="PANTHER" id="PTHR32305:SF17">
    <property type="entry name" value="TRNA NUCLEASE WAPA"/>
    <property type="match status" value="1"/>
</dbReference>
<feature type="compositionally biased region" description="Low complexity" evidence="1">
    <location>
        <begin position="105"/>
        <end position="115"/>
    </location>
</feature>
<dbReference type="Gene3D" id="2.180.10.10">
    <property type="entry name" value="RHS repeat-associated core"/>
    <property type="match status" value="2"/>
</dbReference>
<feature type="region of interest" description="Disordered" evidence="1">
    <location>
        <begin position="842"/>
        <end position="862"/>
    </location>
</feature>
<accession>A0ABN1W7Z2</accession>
<feature type="region of interest" description="Disordered" evidence="1">
    <location>
        <begin position="1397"/>
        <end position="1421"/>
    </location>
</feature>
<dbReference type="Proteomes" id="UP001500037">
    <property type="component" value="Unassembled WGS sequence"/>
</dbReference>
<dbReference type="RefSeq" id="WP_344442380.1">
    <property type="nucleotide sequence ID" value="NZ_BAAALF010000050.1"/>
</dbReference>
<gene>
    <name evidence="3" type="ORF">GCM10009665_33080</name>
</gene>
<feature type="region of interest" description="Disordered" evidence="1">
    <location>
        <begin position="1313"/>
        <end position="1332"/>
    </location>
</feature>
<feature type="signal peptide" evidence="2">
    <location>
        <begin position="1"/>
        <end position="30"/>
    </location>
</feature>
<evidence type="ECO:0000256" key="2">
    <source>
        <dbReference type="SAM" id="SignalP"/>
    </source>
</evidence>
<protein>
    <submittedName>
        <fullName evidence="3">RHS repeat-associated core domain-containing protein</fullName>
    </submittedName>
</protein>
<feature type="compositionally biased region" description="Polar residues" evidence="1">
    <location>
        <begin position="1966"/>
        <end position="1986"/>
    </location>
</feature>
<feature type="chain" id="PRO_5045038322" evidence="2">
    <location>
        <begin position="31"/>
        <end position="2405"/>
    </location>
</feature>
<evidence type="ECO:0000313" key="3">
    <source>
        <dbReference type="EMBL" id="GAA1239717.1"/>
    </source>
</evidence>
<dbReference type="InterPro" id="IPR006530">
    <property type="entry name" value="YD"/>
</dbReference>
<sequence>MVRRLRLRVAVVCVLAVLTTLVSPVTFALAAGKPDYSRKWSPPNTALPRTAGVHGAGAKPLPAPKPAFPVAPEWHPNQAKNPAPQSSAQLTLAPAPSADSTGARPNAAAENGAQPAAGVEATAAGLPVSVAPLAAPAGDPAAAAAAEPLKVAVTPAKTAGVAGPVISLTRQQAGQARPVQVSLDPAAAGYGGDWAARATLVELPACALTTPQAPGCGQQTPVPSHYDATAGRLVADVTLPQQDATAAPTPTTRTGAVQSALTQAATSAAQPMVLAAVSGSTSGLGSYSATSLNPSQGWSSGGSAGSFSYSYPISTPPSLGGSAPGVALSYDSSSVDGKTSSTNAQASWIGDGWDYNPGFVERTYKSCQDDGIQGSGDLCWGGANLTMSLAGHSGELVPDDGSCQSGAPGSQEQSNCSWHLKDDDATRIQFLTGATNGTFNGSYLKVTTTDGTVYYFGLNHLPGTDGNPTTTGPASGSAWTEPVFSPNPGDPCYDAAKTKASWCQTAWRWNLDYVVDPHDNLVSYSYTPEANTYSLGRGQSGNGTGTAVSYTRAGVLSTISYGQLLTDQLSNNGSYLPAAQVVFNSGERCTVSPSGCDPSQWTVSPGNWPDVPLDQYCPATGTCNNAGPSFFTTKWLNSITTQVKVGGQLQPVDSYVLNHTFVQSNNSTENTAVPWLASVQRTGQDAGAGGNAITLPPVGFVSELLGNRVYDASITPARPTYNRPRIQGITTETGGNIQVDYGTPRCAASDTQNLQPDQDTLSCYNVKWHPAGQSQGAQPVNDWFLRYPVKSVTVNPGTPGSLSQQTSYSYGNAAWHRNDSPSTKDMDRTWDQFRGYATVTAVSGAGTDDGPQSQNSTSYYQGMNGDILSNGSARSASVAGPTSGAVTDADWLSGKPLEVDTYPQATTDPNAQPNSATVTTTAGAVTTATHNRGSLPALVARYGATTGVAATKERTTTGWRTSSTTVTTDPAHGNRMLTELDSADGTPDICTRTSYATGPNPVVVGLPSETVKVSGANACTATPTAANTTGWTRIVYDGLPLGQLGAKQEAGSSLQLDHFDGSGTPQFTVTRNTGYDVYGRTVSVTDPNATDSAHPNGAVITTSYGTAGPGELPNKTVTTTPAPAGASDAATGRSTTTVLDVQRSLPLTTTDPNGRVISQSYDQLGRLVAVWAPGRTTGQPANETYSYSIPGVVNGTVVPPSETTSTLLADGQNHRVSVQILDGLARTVQQQDTPATSAYQAGRLITDTRYDSQGRAFISNATWYNGDSAPTGTYYNSPTNQIPNQTITTYDGQGRAVQSQTIAYGVVQVSSTTSYPGADRTDVNPPAGTTATTTVTDARGRTTQLWQYRTATATGNATDADVTSYAYTADGKPATRTDAAGNAWSYGYDLKGHQVTALDPDTGSSSQSYDQDGRLATSTDARSQSVSYSYDLLGRQTGSFSGTATTDPSKQLTAHTYDTVLPGQPASSTRYVGGTSGSAYTTAVATYDVGYRPTKTTITIPGSEIGKSTPFTYTYQAIYDPITGALSKDNRSAVGDIASETLGYNHDLFGLLDQIAGYNGAVYDVSSDYDAYGRSIRSTVNPWGTQIISTTTYDESTGRTLQRFVDKQTATTGSVQQTTYTYNQSGKITAVRDIPNNVPANTDLQCFGYDYLGRLTTAWSDTGKLTQLTNGTNLVGGLGNCANSTPTSGASAPSLTTVGGPAAYWQSYGYDLTGNRKSLIKHDTGGNTANDVTVNQTFGTARNTPTSAPNTGGGTGGPHGLLTATTTAPGSTGVATSQYDAAGNTTAVTDTSGTTSLNWNVENRLDSITPSGAGTTSYVYDADGNQLVRHDPGKTTITLGSDELVYDTTAQTTSGVRSYAIPNGITLVRQGGTSTYQFADPHGTNTLSIDATSLVESRRPVDPFGAPRGSQPSTWSGDKGFVGGTQDLSTGLTNLGAREYQPTSGRFLNVDSLLDSADPQQWNGYAYASNSPVNQSDPSGLMSNSRPDVGGQVSRAELDASLPDPTTTEGFTEIYPGVVVPNNTKNLSSLRQHFYADVERDNGGRIDGYDDSVTGVPPTQSKESWEVMNQGILASTLQSAIGEADSNEGSSALQSIIGGLAVMDFKHGGGKGGKGLAATKIGKAIENSAVGRIWKAIKGAAEDACETNSFPAETEIALADGKTEQIGSAKVGDGVQATDPVSGTTRPEKITAVIKTLTDTDFTDLVIHTDHGDQSLTSTQHHPYWDDTTKQWTNAADLHAGDHLTTLNGQSASVANVRNYTSRIVTYNLTVDSLHTYYVLAGTTPVLVHNTGPGCGLLEGERDYDVYHPETGNRITDIDHVGGGVLWEEKSALYGDDGWISKQIDGKLKKYIEARQYMPGYENAPIGFRLTNPSIDPRFRSALESHIDNLRQANPGVDIRLEFAQ</sequence>
<dbReference type="Pfam" id="PF05593">
    <property type="entry name" value="RHS_repeat"/>
    <property type="match status" value="1"/>
</dbReference>
<evidence type="ECO:0000256" key="1">
    <source>
        <dbReference type="SAM" id="MobiDB-lite"/>
    </source>
</evidence>
<feature type="region of interest" description="Disordered" evidence="1">
    <location>
        <begin position="1966"/>
        <end position="1991"/>
    </location>
</feature>
<feature type="region of interest" description="Disordered" evidence="1">
    <location>
        <begin position="1105"/>
        <end position="1137"/>
    </location>
</feature>